<dbReference type="GO" id="GO:0004525">
    <property type="term" value="F:ribonuclease III activity"/>
    <property type="evidence" value="ECO:0007669"/>
    <property type="project" value="InterPro"/>
</dbReference>
<reference evidence="1" key="1">
    <citation type="journal article" date="2014" name="PLoS ONE">
        <title>Complete genomic sequence and comparative analysis of the genome segments of sweet potato chlorotic stunt virus in china.</title>
        <authorList>
            <person name="Qin Y."/>
            <person name="Wang L."/>
            <person name="Zhang Z."/>
            <person name="Qiao Q."/>
            <person name="Zhang D."/>
            <person name="Tian Y."/>
            <person name="Wang S."/>
            <person name="Wang Y."/>
            <person name="Yan Z."/>
        </authorList>
    </citation>
    <scope>NUCLEOTIDE SEQUENCE</scope>
    <source>
        <strain evidence="1">East African</strain>
    </source>
</reference>
<name>M1TIE7_9CLOS</name>
<accession>M1TIE7</accession>
<proteinExistence type="predicted"/>
<organism evidence="1">
    <name type="scientific">Sweet potato chlorotic stunt virus</name>
    <dbReference type="NCBI Taxonomy" id="81931"/>
    <lineage>
        <taxon>Viruses</taxon>
        <taxon>Riboviria</taxon>
        <taxon>Orthornavirae</taxon>
        <taxon>Kitrinoviricota</taxon>
        <taxon>Alsuviricetes</taxon>
        <taxon>Martellivirales</taxon>
        <taxon>Closteroviridae</taxon>
        <taxon>Crinivirus</taxon>
        <taxon>Crinivirus ipomeae</taxon>
    </lineage>
</organism>
<dbReference type="InterPro" id="IPR036389">
    <property type="entry name" value="RNase_III_sf"/>
</dbReference>
<dbReference type="SUPFAM" id="SSF69065">
    <property type="entry name" value="RNase III domain-like"/>
    <property type="match status" value="1"/>
</dbReference>
<dbReference type="Gene3D" id="1.10.1520.10">
    <property type="entry name" value="Ribonuclease III domain"/>
    <property type="match status" value="1"/>
</dbReference>
<dbReference type="EMBL" id="KC243099">
    <property type="protein sequence ID" value="AGG40834.1"/>
    <property type="molecule type" value="Genomic_RNA"/>
</dbReference>
<protein>
    <submittedName>
        <fullName evidence="1">RNase3</fullName>
    </submittedName>
</protein>
<dbReference type="GO" id="GO:0006396">
    <property type="term" value="P:RNA processing"/>
    <property type="evidence" value="ECO:0007669"/>
    <property type="project" value="InterPro"/>
</dbReference>
<evidence type="ECO:0000313" key="1">
    <source>
        <dbReference type="EMBL" id="AGG40834.1"/>
    </source>
</evidence>
<sequence length="229" mass="26237">MMVPIYSDVSEESKLTVFGSRHRLDSIVHSVCTSGDRDRYEILGDWAVASYVTRMLTDLFKHNADAESLSLLRAHNISNVMFAKVMVESKLFEDFYLWSTPDQMQLCRKTFAGGRGLYEVNVKFLANYFERIVGWLVVHDCSESVEKFLDLFLKPHMSFHIKKPARSILEEWAMKNNKRLDIHTGEYNVNKVVYVLVDGQEVSRASDLISKKRAISKAVSFAVEALNLS</sequence>